<organism evidence="1 2">
    <name type="scientific">Bacillus thuringiensis</name>
    <dbReference type="NCBI Taxonomy" id="1428"/>
    <lineage>
        <taxon>Bacteria</taxon>
        <taxon>Bacillati</taxon>
        <taxon>Bacillota</taxon>
        <taxon>Bacilli</taxon>
        <taxon>Bacillales</taxon>
        <taxon>Bacillaceae</taxon>
        <taxon>Bacillus</taxon>
        <taxon>Bacillus cereus group</taxon>
    </lineage>
</organism>
<evidence type="ECO:0000313" key="2">
    <source>
        <dbReference type="Proteomes" id="UP000269847"/>
    </source>
</evidence>
<protein>
    <submittedName>
        <fullName evidence="1">O-antigen polysaccharide polymerase Wzy</fullName>
    </submittedName>
</protein>
<name>A0A9W3VAY3_BACTU</name>
<reference evidence="1 2" key="1">
    <citation type="submission" date="2018-09" db="EMBL/GenBank/DDBJ databases">
        <title>Complete genome of Bacillus thuringiensis strain QZL38.</title>
        <authorList>
            <person name="Song F."/>
        </authorList>
    </citation>
    <scope>NUCLEOTIDE SEQUENCE [LARGE SCALE GENOMIC DNA]</scope>
    <source>
        <strain evidence="1 2">QZL38</strain>
    </source>
</reference>
<sequence>MNGGVPLVKILRYFTLFFSIVIFIIGMIFSELNIILTAICGMFIHNILYSGERLSERIVFFAFNGTFFTFLVARLVVKPLTGYYDKYNDSYYGLDFNNEQIIWSIFVTLFLGLLFLFLGYCFVKDDEQKRNKEVKRYGTKNIKNIAFISKILFYFTYIFNFLVLWDKAKFTNDVGYMELYSSYASSFPSWVIKLAEMCPVALFVYLGTMPTKKKTVFPLFLYLVLGGFSLAVGQRNNFVLNVLMIVVYLCFRNVTDKDQSWFGKKEIMLCLGAFPVMLVLLNTVSYLRMDSTVQHSFLEGISEFFYAQGVSANLIGYAQTLAPQLPEGKLYTIGRLTDFINNNSITQALFDVPKYTAQSIESALYGNSFADSVSYILSPSRYITGWGYGSSYIAELFKDFSYFGVIIGNFIIGIILALMPKLFKKGILGAWMCLSMTRLLLYAPRDTFTSFIVSTFSLINLLTICIIFLGAMIMPDPKRGKDYEGIRC</sequence>
<gene>
    <name evidence="1" type="ORF">D7J84_12770</name>
</gene>
<evidence type="ECO:0000313" key="1">
    <source>
        <dbReference type="EMBL" id="AYF81966.1"/>
    </source>
</evidence>
<accession>A0A9W3VAY3</accession>
<dbReference type="AlphaFoldDB" id="A0A9W3VAY3"/>
<dbReference type="NCBIfam" id="TIGR04370">
    <property type="entry name" value="glyco_rpt_poly"/>
    <property type="match status" value="1"/>
</dbReference>
<dbReference type="EMBL" id="CP032608">
    <property type="protein sequence ID" value="AYF81966.1"/>
    <property type="molecule type" value="Genomic_DNA"/>
</dbReference>
<dbReference type="InterPro" id="IPR029468">
    <property type="entry name" value="O-ag_pol_Wzy"/>
</dbReference>
<proteinExistence type="predicted"/>
<dbReference type="Proteomes" id="UP000269847">
    <property type="component" value="Chromosome"/>
</dbReference>
<dbReference type="Pfam" id="PF14296">
    <property type="entry name" value="O-ag_pol_Wzy"/>
    <property type="match status" value="1"/>
</dbReference>